<evidence type="ECO:0008006" key="4">
    <source>
        <dbReference type="Google" id="ProtNLM"/>
    </source>
</evidence>
<dbReference type="Proteomes" id="UP001500403">
    <property type="component" value="Unassembled WGS sequence"/>
</dbReference>
<feature type="region of interest" description="Disordered" evidence="1">
    <location>
        <begin position="112"/>
        <end position="166"/>
    </location>
</feature>
<sequence length="166" mass="17443">MLHKVLAWSWDSAPDRPAGGAWSGGNRPGSSIGCTRSCSPSCAADELDWSRACVNGSPSARKKGDVGTGPSPVGRQKTGSEHHLICHRPGTPLKAITTAASVNEGAQTLALVATSRPSRTSPAHPRRHPEALFGDKSYDSEPDRKELPKGRLLSVISGKKRPTSSA</sequence>
<evidence type="ECO:0000256" key="1">
    <source>
        <dbReference type="SAM" id="MobiDB-lite"/>
    </source>
</evidence>
<reference evidence="2 3" key="1">
    <citation type="journal article" date="2019" name="Int. J. Syst. Evol. Microbiol.">
        <title>The Global Catalogue of Microorganisms (GCM) 10K type strain sequencing project: providing services to taxonomists for standard genome sequencing and annotation.</title>
        <authorList>
            <consortium name="The Broad Institute Genomics Platform"/>
            <consortium name="The Broad Institute Genome Sequencing Center for Infectious Disease"/>
            <person name="Wu L."/>
            <person name="Ma J."/>
        </authorList>
    </citation>
    <scope>NUCLEOTIDE SEQUENCE [LARGE SCALE GENOMIC DNA]</scope>
    <source>
        <strain evidence="2 3">JCM 9088</strain>
    </source>
</reference>
<feature type="compositionally biased region" description="Basic and acidic residues" evidence="1">
    <location>
        <begin position="136"/>
        <end position="149"/>
    </location>
</feature>
<feature type="region of interest" description="Disordered" evidence="1">
    <location>
        <begin position="53"/>
        <end position="84"/>
    </location>
</feature>
<gene>
    <name evidence="2" type="ORF">GCM10010446_61640</name>
</gene>
<name>A0ABN3XLY9_9ACTN</name>
<proteinExistence type="predicted"/>
<feature type="region of interest" description="Disordered" evidence="1">
    <location>
        <begin position="1"/>
        <end position="41"/>
    </location>
</feature>
<organism evidence="2 3">
    <name type="scientific">Streptomyces enissocaesilis</name>
    <dbReference type="NCBI Taxonomy" id="332589"/>
    <lineage>
        <taxon>Bacteria</taxon>
        <taxon>Bacillati</taxon>
        <taxon>Actinomycetota</taxon>
        <taxon>Actinomycetes</taxon>
        <taxon>Kitasatosporales</taxon>
        <taxon>Streptomycetaceae</taxon>
        <taxon>Streptomyces</taxon>
        <taxon>Streptomyces rochei group</taxon>
    </lineage>
</organism>
<accession>A0ABN3XLY9</accession>
<feature type="compositionally biased region" description="Polar residues" evidence="1">
    <location>
        <begin position="28"/>
        <end position="40"/>
    </location>
</feature>
<keyword evidence="3" id="KW-1185">Reference proteome</keyword>
<protein>
    <recommendedName>
        <fullName evidence="4">Transposase</fullName>
    </recommendedName>
</protein>
<evidence type="ECO:0000313" key="3">
    <source>
        <dbReference type="Proteomes" id="UP001500403"/>
    </source>
</evidence>
<dbReference type="EMBL" id="BAAAUD010000061">
    <property type="protein sequence ID" value="GAA2967557.1"/>
    <property type="molecule type" value="Genomic_DNA"/>
</dbReference>
<evidence type="ECO:0000313" key="2">
    <source>
        <dbReference type="EMBL" id="GAA2967557.1"/>
    </source>
</evidence>
<comment type="caution">
    <text evidence="2">The sequence shown here is derived from an EMBL/GenBank/DDBJ whole genome shotgun (WGS) entry which is preliminary data.</text>
</comment>